<evidence type="ECO:0000313" key="2">
    <source>
        <dbReference type="Proteomes" id="UP000290365"/>
    </source>
</evidence>
<dbReference type="Proteomes" id="UP000290365">
    <property type="component" value="Chromosome"/>
</dbReference>
<sequence>MTVATFETYGATLSLDEEDFDLDIRISSFGDATGDKDPMFSGAGTCPTCGSCTCGTCNQSACDECGPTLSNCHGC</sequence>
<proteinExistence type="predicted"/>
<evidence type="ECO:0000313" key="1">
    <source>
        <dbReference type="EMBL" id="QBD83102.1"/>
    </source>
</evidence>
<dbReference type="RefSeq" id="WP_129894169.1">
    <property type="nucleotide sequence ID" value="NZ_CP035758.1"/>
</dbReference>
<reference evidence="1 2" key="1">
    <citation type="submission" date="2019-01" db="EMBL/GenBank/DDBJ databases">
        <title>Ktedonosporobacter rubrisoli SCAWS-G2.</title>
        <authorList>
            <person name="Huang Y."/>
            <person name="Yan B."/>
        </authorList>
    </citation>
    <scope>NUCLEOTIDE SEQUENCE [LARGE SCALE GENOMIC DNA]</scope>
    <source>
        <strain evidence="1 2">SCAWS-G2</strain>
    </source>
</reference>
<dbReference type="AlphaFoldDB" id="A0A4P6K549"/>
<name>A0A4P6K549_KTERU</name>
<protein>
    <submittedName>
        <fullName evidence="1">Uncharacterized protein</fullName>
    </submittedName>
</protein>
<dbReference type="KEGG" id="kbs:EPA93_46935"/>
<organism evidence="1 2">
    <name type="scientific">Ktedonosporobacter rubrisoli</name>
    <dbReference type="NCBI Taxonomy" id="2509675"/>
    <lineage>
        <taxon>Bacteria</taxon>
        <taxon>Bacillati</taxon>
        <taxon>Chloroflexota</taxon>
        <taxon>Ktedonobacteria</taxon>
        <taxon>Ktedonobacterales</taxon>
        <taxon>Ktedonosporobacteraceae</taxon>
        <taxon>Ktedonosporobacter</taxon>
    </lineage>
</organism>
<accession>A0A4P6K549</accession>
<dbReference type="EMBL" id="CP035758">
    <property type="protein sequence ID" value="QBD83102.1"/>
    <property type="molecule type" value="Genomic_DNA"/>
</dbReference>
<keyword evidence="2" id="KW-1185">Reference proteome</keyword>
<gene>
    <name evidence="1" type="ORF">EPA93_46935</name>
</gene>